<dbReference type="RefSeq" id="WP_093272197.1">
    <property type="nucleotide sequence ID" value="NZ_FNOK01000037.1"/>
</dbReference>
<dbReference type="STRING" id="418495.SAMN05216215_103710"/>
<dbReference type="AlphaFoldDB" id="A0A1H3N9J2"/>
<dbReference type="InterPro" id="IPR007213">
    <property type="entry name" value="Ppm1/Ppm2/Tcmp"/>
</dbReference>
<dbReference type="GO" id="GO:0008168">
    <property type="term" value="F:methyltransferase activity"/>
    <property type="evidence" value="ECO:0007669"/>
    <property type="project" value="UniProtKB-KW"/>
</dbReference>
<name>A0A1H3N9J2_9PSEU</name>
<keyword evidence="4" id="KW-1185">Reference proteome</keyword>
<accession>A0A1H3N9J2</accession>
<evidence type="ECO:0000256" key="1">
    <source>
        <dbReference type="ARBA" id="ARBA00022603"/>
    </source>
</evidence>
<dbReference type="EMBL" id="FNOK01000037">
    <property type="protein sequence ID" value="SDY85135.1"/>
    <property type="molecule type" value="Genomic_DNA"/>
</dbReference>
<dbReference type="SUPFAM" id="SSF53335">
    <property type="entry name" value="S-adenosyl-L-methionine-dependent methyltransferases"/>
    <property type="match status" value="1"/>
</dbReference>
<keyword evidence="2 3" id="KW-0808">Transferase</keyword>
<evidence type="ECO:0000313" key="4">
    <source>
        <dbReference type="Proteomes" id="UP000199529"/>
    </source>
</evidence>
<dbReference type="Proteomes" id="UP000199529">
    <property type="component" value="Unassembled WGS sequence"/>
</dbReference>
<evidence type="ECO:0000313" key="3">
    <source>
        <dbReference type="EMBL" id="SDY85135.1"/>
    </source>
</evidence>
<evidence type="ECO:0000256" key="2">
    <source>
        <dbReference type="ARBA" id="ARBA00022679"/>
    </source>
</evidence>
<dbReference type="GO" id="GO:0032259">
    <property type="term" value="P:methylation"/>
    <property type="evidence" value="ECO:0007669"/>
    <property type="project" value="UniProtKB-KW"/>
</dbReference>
<dbReference type="Pfam" id="PF04072">
    <property type="entry name" value="LCM"/>
    <property type="match status" value="1"/>
</dbReference>
<protein>
    <submittedName>
        <fullName evidence="3">O-Methyltransferase involved in polyketide biosynthesis</fullName>
    </submittedName>
</protein>
<gene>
    <name evidence="3" type="ORF">SAMN05216215_103710</name>
</gene>
<organism evidence="3 4">
    <name type="scientific">Saccharopolyspora shandongensis</name>
    <dbReference type="NCBI Taxonomy" id="418495"/>
    <lineage>
        <taxon>Bacteria</taxon>
        <taxon>Bacillati</taxon>
        <taxon>Actinomycetota</taxon>
        <taxon>Actinomycetes</taxon>
        <taxon>Pseudonocardiales</taxon>
        <taxon>Pseudonocardiaceae</taxon>
        <taxon>Saccharopolyspora</taxon>
    </lineage>
</organism>
<dbReference type="PIRSF" id="PIRSF028177">
    <property type="entry name" value="Polyketide_synth_Omtfrase_TcmP"/>
    <property type="match status" value="1"/>
</dbReference>
<dbReference type="InterPro" id="IPR029063">
    <property type="entry name" value="SAM-dependent_MTases_sf"/>
</dbReference>
<dbReference type="InterPro" id="IPR016874">
    <property type="entry name" value="TcmP-like"/>
</dbReference>
<dbReference type="PANTHER" id="PTHR43619:SF2">
    <property type="entry name" value="S-ADENOSYL-L-METHIONINE-DEPENDENT METHYLTRANSFERASES SUPERFAMILY PROTEIN"/>
    <property type="match status" value="1"/>
</dbReference>
<dbReference type="Gene3D" id="3.40.50.150">
    <property type="entry name" value="Vaccinia Virus protein VP39"/>
    <property type="match status" value="1"/>
</dbReference>
<keyword evidence="1 3" id="KW-0489">Methyltransferase</keyword>
<dbReference type="PANTHER" id="PTHR43619">
    <property type="entry name" value="S-ADENOSYL-L-METHIONINE-DEPENDENT METHYLTRANSFERASE YKTD-RELATED"/>
    <property type="match status" value="1"/>
</dbReference>
<proteinExistence type="predicted"/>
<dbReference type="OrthoDB" id="9800233at2"/>
<sequence>MSITLPELTPTQESLFLTLGISALDSRLPRPFLGDPMADEILKASGYDLRRFALFRSERLDPKTKVFSGAVRAKHEDEVVTRFVAAHPDAVVLDLGTGLDTRVFRTDPPPTVDWYDIDFPTVIDLRRQLVPEREGVHLVAADLTEPGWLADIPGDRPTMIVHNGLVPFLSMSDYQSLLLRLTRHFQSGEMAHNSYTRPAVWTFKRVFGDVPGIGFNDPRAPERWVPDLKLVEEIFNVRSPEVAEIATSPAWRLMLGAIASSTILSRHLEATVLHYRF</sequence>
<reference evidence="4" key="1">
    <citation type="submission" date="2016-10" db="EMBL/GenBank/DDBJ databases">
        <authorList>
            <person name="Varghese N."/>
            <person name="Submissions S."/>
        </authorList>
    </citation>
    <scope>NUCLEOTIDE SEQUENCE [LARGE SCALE GENOMIC DNA]</scope>
    <source>
        <strain evidence="4">CGMCC 4.3530</strain>
    </source>
</reference>